<proteinExistence type="predicted"/>
<accession>A0A2U3LCU2</accession>
<organism evidence="2 3">
    <name type="scientific">Candidatus Sulfotelmatobacter kueseliae</name>
    <dbReference type="NCBI Taxonomy" id="2042962"/>
    <lineage>
        <taxon>Bacteria</taxon>
        <taxon>Pseudomonadati</taxon>
        <taxon>Acidobacteriota</taxon>
        <taxon>Terriglobia</taxon>
        <taxon>Terriglobales</taxon>
        <taxon>Candidatus Korobacteraceae</taxon>
        <taxon>Candidatus Sulfotelmatobacter</taxon>
    </lineage>
</organism>
<protein>
    <submittedName>
        <fullName evidence="2">Uncharacterized protein</fullName>
    </submittedName>
</protein>
<feature type="region of interest" description="Disordered" evidence="1">
    <location>
        <begin position="32"/>
        <end position="55"/>
    </location>
</feature>
<dbReference type="AlphaFoldDB" id="A0A2U3LCU2"/>
<reference evidence="3" key="1">
    <citation type="submission" date="2018-02" db="EMBL/GenBank/DDBJ databases">
        <authorList>
            <person name="Hausmann B."/>
        </authorList>
    </citation>
    <scope>NUCLEOTIDE SEQUENCE [LARGE SCALE GENOMIC DNA]</scope>
    <source>
        <strain evidence="3">Peat soil MAG SbA1</strain>
    </source>
</reference>
<evidence type="ECO:0000313" key="2">
    <source>
        <dbReference type="EMBL" id="SPF49755.1"/>
    </source>
</evidence>
<sequence>MFEAGRAVMRVNQNVGVDKVFLGHDLRLTFAKSSPAAAVGESPPQQRRMSDEEVH</sequence>
<evidence type="ECO:0000256" key="1">
    <source>
        <dbReference type="SAM" id="MobiDB-lite"/>
    </source>
</evidence>
<evidence type="ECO:0000313" key="3">
    <source>
        <dbReference type="Proteomes" id="UP000238701"/>
    </source>
</evidence>
<name>A0A2U3LCU2_9BACT</name>
<dbReference type="Proteomes" id="UP000238701">
    <property type="component" value="Unassembled WGS sequence"/>
</dbReference>
<dbReference type="EMBL" id="OMOD01000193">
    <property type="protein sequence ID" value="SPF49755.1"/>
    <property type="molecule type" value="Genomic_DNA"/>
</dbReference>
<gene>
    <name evidence="2" type="ORF">SBA1_940033</name>
</gene>